<dbReference type="Gene3D" id="3.20.20.450">
    <property type="entry name" value="EAL domain"/>
    <property type="match status" value="1"/>
</dbReference>
<evidence type="ECO:0000256" key="2">
    <source>
        <dbReference type="SAM" id="Phobius"/>
    </source>
</evidence>
<feature type="transmembrane region" description="Helical" evidence="2">
    <location>
        <begin position="212"/>
        <end position="237"/>
    </location>
</feature>
<feature type="compositionally biased region" description="Low complexity" evidence="1">
    <location>
        <begin position="60"/>
        <end position="71"/>
    </location>
</feature>
<dbReference type="InterPro" id="IPR035919">
    <property type="entry name" value="EAL_sf"/>
</dbReference>
<feature type="transmembrane region" description="Helical" evidence="2">
    <location>
        <begin position="147"/>
        <end position="172"/>
    </location>
</feature>
<keyword evidence="2" id="KW-1133">Transmembrane helix</keyword>
<dbReference type="Gene3D" id="3.30.450.40">
    <property type="match status" value="1"/>
</dbReference>
<sequence length="933" mass="99693">MVKEGEGGMGQARRAPAGTSAQAGEPAGSAAGGPGRADRSGSDDPARSDDPSRSAERSGPESPGSSTTPATRGDEFRFRLYTAFVLAVGILGAISVAELQPFEGSAHLWWIGPLLAVSFLAAEQLGVNVDVRSGISWTISFTEIPLVIGFFVAPFEVVLAAHVVAGVTTLLARRVTGRVLYNAGAFLIEVTSAFAIAHVVASALGQPGGMPWPAALAGTLAAPLASTILAMAAVRVLRRRMQIGTVVRLAARILVVGFVNASAGLTGYLVIEGTPGAWPIVVAVSIGLVALYWAYSDLLREQRDMEALFDVSLMVARSDHQVAAQPAGKPGELETGLDLDEWHSIAERIKDQLAAGRVVLRLRLEPDEPMHVLVVGGDLPDEQLRPDDPLLRLPGANVRHFRLTDGNVAVRAALGARGAQEALVVPLRSGNQLLGLVEAHDRLSRWRGFGKYDVQLLGTMASHLATALDNRRLLATLRHDAYHDPLTGLLNRPGFRQIAAEPLAERVAEPAAPAQANAQAQAIVLRLDLDVYSTVSDALGYAWADRMVVAAGRRIRDVLGPEVPLARLEGASFAALLLDRTADEAHAVAERLRAEASDPYPVEKLSVEANAMVGYACSNVAGDDGDNPDVDALLQRADVAVRATRGGEEVRGYVPSMGQIFLRRFQLVTQFRQALEDGQVSVHYQPKVSLPDKNVVGVEALVRWVHPEFGRVNPDEFVPAVEATGLVGALTSFVLDQALDRVRRWLDEGIEISVAVNLSVRSLADEGFADEVADALTRHGVPARLLTFEITESAVMADPQRALPILGELHDLGIELAVDDFGTGYSSLAYLRRLPVDQVKIDKSFVFGMSSDLGDLAVVRSIVELGHSLGLSVVAEGVEDDSSRDQLEAMGCDVAQGYLISRPLAEDRLEAWLVARTARSSGHRDETVLTLLT</sequence>
<dbReference type="InterPro" id="IPR050706">
    <property type="entry name" value="Cyclic-di-GMP_PDE-like"/>
</dbReference>
<dbReference type="Pfam" id="PF00990">
    <property type="entry name" value="GGDEF"/>
    <property type="match status" value="1"/>
</dbReference>
<comment type="caution">
    <text evidence="5">The sequence shown here is derived from an EMBL/GenBank/DDBJ whole genome shotgun (WGS) entry which is preliminary data.</text>
</comment>
<feature type="transmembrane region" description="Helical" evidence="2">
    <location>
        <begin position="78"/>
        <end position="96"/>
    </location>
</feature>
<dbReference type="EMBL" id="JACIBS010000001">
    <property type="protein sequence ID" value="MBB3662196.1"/>
    <property type="molecule type" value="Genomic_DNA"/>
</dbReference>
<proteinExistence type="predicted"/>
<feature type="transmembrane region" description="Helical" evidence="2">
    <location>
        <begin position="179"/>
        <end position="200"/>
    </location>
</feature>
<dbReference type="Pfam" id="PF00563">
    <property type="entry name" value="EAL"/>
    <property type="match status" value="1"/>
</dbReference>
<dbReference type="SMART" id="SM00267">
    <property type="entry name" value="GGDEF"/>
    <property type="match status" value="1"/>
</dbReference>
<reference evidence="5 6" key="1">
    <citation type="submission" date="2020-08" db="EMBL/GenBank/DDBJ databases">
        <title>Sequencing the genomes of 1000 actinobacteria strains.</title>
        <authorList>
            <person name="Klenk H.-P."/>
        </authorList>
    </citation>
    <scope>NUCLEOTIDE SEQUENCE [LARGE SCALE GENOMIC DNA]</scope>
    <source>
        <strain evidence="5 6">DSM 45267</strain>
    </source>
</reference>
<dbReference type="Pfam" id="PF01590">
    <property type="entry name" value="GAF"/>
    <property type="match status" value="1"/>
</dbReference>
<feature type="region of interest" description="Disordered" evidence="1">
    <location>
        <begin position="1"/>
        <end position="71"/>
    </location>
</feature>
<dbReference type="SUPFAM" id="SSF55073">
    <property type="entry name" value="Nucleotide cyclase"/>
    <property type="match status" value="1"/>
</dbReference>
<dbReference type="CDD" id="cd01948">
    <property type="entry name" value="EAL"/>
    <property type="match status" value="1"/>
</dbReference>
<dbReference type="SUPFAM" id="SSF141868">
    <property type="entry name" value="EAL domain-like"/>
    <property type="match status" value="1"/>
</dbReference>
<evidence type="ECO:0000313" key="5">
    <source>
        <dbReference type="EMBL" id="MBB3662196.1"/>
    </source>
</evidence>
<feature type="compositionally biased region" description="Basic and acidic residues" evidence="1">
    <location>
        <begin position="36"/>
        <end position="59"/>
    </location>
</feature>
<dbReference type="PROSITE" id="PS50887">
    <property type="entry name" value="GGDEF"/>
    <property type="match status" value="1"/>
</dbReference>
<dbReference type="InterPro" id="IPR029016">
    <property type="entry name" value="GAF-like_dom_sf"/>
</dbReference>
<organism evidence="5 6">
    <name type="scientific">Prauserella sediminis</name>
    <dbReference type="NCBI Taxonomy" id="577680"/>
    <lineage>
        <taxon>Bacteria</taxon>
        <taxon>Bacillati</taxon>
        <taxon>Actinomycetota</taxon>
        <taxon>Actinomycetes</taxon>
        <taxon>Pseudonocardiales</taxon>
        <taxon>Pseudonocardiaceae</taxon>
        <taxon>Prauserella</taxon>
        <taxon>Prauserella salsuginis group</taxon>
    </lineage>
</organism>
<dbReference type="InterPro" id="IPR001633">
    <property type="entry name" value="EAL_dom"/>
</dbReference>
<keyword evidence="2" id="KW-0812">Transmembrane</keyword>
<dbReference type="AlphaFoldDB" id="A0A839XQH8"/>
<name>A0A839XQH8_9PSEU</name>
<dbReference type="SUPFAM" id="SSF55781">
    <property type="entry name" value="GAF domain-like"/>
    <property type="match status" value="1"/>
</dbReference>
<dbReference type="GO" id="GO:0071111">
    <property type="term" value="F:cyclic-guanylate-specific phosphodiesterase activity"/>
    <property type="evidence" value="ECO:0007669"/>
    <property type="project" value="InterPro"/>
</dbReference>
<dbReference type="PROSITE" id="PS50883">
    <property type="entry name" value="EAL"/>
    <property type="match status" value="1"/>
</dbReference>
<evidence type="ECO:0000259" key="4">
    <source>
        <dbReference type="PROSITE" id="PS50887"/>
    </source>
</evidence>
<evidence type="ECO:0000256" key="1">
    <source>
        <dbReference type="SAM" id="MobiDB-lite"/>
    </source>
</evidence>
<dbReference type="InterPro" id="IPR003018">
    <property type="entry name" value="GAF"/>
</dbReference>
<dbReference type="InterPro" id="IPR000160">
    <property type="entry name" value="GGDEF_dom"/>
</dbReference>
<keyword evidence="2" id="KW-0472">Membrane</keyword>
<accession>A0A839XQH8</accession>
<dbReference type="InterPro" id="IPR043128">
    <property type="entry name" value="Rev_trsase/Diguanyl_cyclase"/>
</dbReference>
<feature type="domain" description="EAL" evidence="3">
    <location>
        <begin position="664"/>
        <end position="917"/>
    </location>
</feature>
<evidence type="ECO:0000259" key="3">
    <source>
        <dbReference type="PROSITE" id="PS50883"/>
    </source>
</evidence>
<dbReference type="PANTHER" id="PTHR33121">
    <property type="entry name" value="CYCLIC DI-GMP PHOSPHODIESTERASE PDEF"/>
    <property type="match status" value="1"/>
</dbReference>
<feature type="transmembrane region" description="Helical" evidence="2">
    <location>
        <begin position="249"/>
        <end position="271"/>
    </location>
</feature>
<protein>
    <submittedName>
        <fullName evidence="5">Diguanylate cyclase (GGDEF)-like protein</fullName>
    </submittedName>
</protein>
<dbReference type="NCBIfam" id="TIGR00254">
    <property type="entry name" value="GGDEF"/>
    <property type="match status" value="1"/>
</dbReference>
<dbReference type="InterPro" id="IPR029787">
    <property type="entry name" value="Nucleotide_cyclase"/>
</dbReference>
<gene>
    <name evidence="5" type="ORF">FB384_001100</name>
</gene>
<dbReference type="Proteomes" id="UP000564573">
    <property type="component" value="Unassembled WGS sequence"/>
</dbReference>
<dbReference type="SMART" id="SM00065">
    <property type="entry name" value="GAF"/>
    <property type="match status" value="1"/>
</dbReference>
<dbReference type="RefSeq" id="WP_228725964.1">
    <property type="nucleotide sequence ID" value="NZ_JACIBS010000001.1"/>
</dbReference>
<evidence type="ECO:0000313" key="6">
    <source>
        <dbReference type="Proteomes" id="UP000564573"/>
    </source>
</evidence>
<feature type="domain" description="GGDEF" evidence="4">
    <location>
        <begin position="520"/>
        <end position="655"/>
    </location>
</feature>
<dbReference type="CDD" id="cd01949">
    <property type="entry name" value="GGDEF"/>
    <property type="match status" value="1"/>
</dbReference>
<dbReference type="SMART" id="SM00052">
    <property type="entry name" value="EAL"/>
    <property type="match status" value="1"/>
</dbReference>
<dbReference type="PANTHER" id="PTHR33121:SF71">
    <property type="entry name" value="OXYGEN SENSOR PROTEIN DOSP"/>
    <property type="match status" value="1"/>
</dbReference>
<feature type="compositionally biased region" description="Low complexity" evidence="1">
    <location>
        <begin position="20"/>
        <end position="29"/>
    </location>
</feature>
<feature type="transmembrane region" description="Helical" evidence="2">
    <location>
        <begin position="277"/>
        <end position="295"/>
    </location>
</feature>
<dbReference type="Gene3D" id="3.30.70.270">
    <property type="match status" value="1"/>
</dbReference>
<keyword evidence="6" id="KW-1185">Reference proteome</keyword>